<evidence type="ECO:0000313" key="1">
    <source>
        <dbReference type="EMBL" id="KAH8997315.1"/>
    </source>
</evidence>
<organism evidence="1 2">
    <name type="scientific">Lactarius akahatsu</name>
    <dbReference type="NCBI Taxonomy" id="416441"/>
    <lineage>
        <taxon>Eukaryota</taxon>
        <taxon>Fungi</taxon>
        <taxon>Dikarya</taxon>
        <taxon>Basidiomycota</taxon>
        <taxon>Agaricomycotina</taxon>
        <taxon>Agaricomycetes</taxon>
        <taxon>Russulales</taxon>
        <taxon>Russulaceae</taxon>
        <taxon>Lactarius</taxon>
    </lineage>
</organism>
<keyword evidence="2" id="KW-1185">Reference proteome</keyword>
<protein>
    <submittedName>
        <fullName evidence="1">Uncharacterized protein</fullName>
    </submittedName>
</protein>
<sequence>MVGILSIPDEEAFGLDLTRVEKVYRLNNRNYEIVRKIHERNSIRGYSTVVQYPARLRSRKLKLVGGLSQLPEMMEYKLSYQTEERPSEGTLFSGFFGQFGIVDVVGYHICTSNESFDCTAHYFSNARFSGLGDDSADETRTPEIRHLHCLAMALEGLPLLDISDRETGIPMPAELLETIPHSMIGD</sequence>
<evidence type="ECO:0000313" key="2">
    <source>
        <dbReference type="Proteomes" id="UP001201163"/>
    </source>
</evidence>
<dbReference type="EMBL" id="JAKELL010000007">
    <property type="protein sequence ID" value="KAH8997315.1"/>
    <property type="molecule type" value="Genomic_DNA"/>
</dbReference>
<comment type="caution">
    <text evidence="1">The sequence shown here is derived from an EMBL/GenBank/DDBJ whole genome shotgun (WGS) entry which is preliminary data.</text>
</comment>
<dbReference type="Proteomes" id="UP001201163">
    <property type="component" value="Unassembled WGS sequence"/>
</dbReference>
<reference evidence="1" key="1">
    <citation type="submission" date="2022-01" db="EMBL/GenBank/DDBJ databases">
        <title>Comparative genomics reveals a dynamic genome evolution in the ectomycorrhizal milk-cap (Lactarius) mushrooms.</title>
        <authorList>
            <consortium name="DOE Joint Genome Institute"/>
            <person name="Lebreton A."/>
            <person name="Tang N."/>
            <person name="Kuo A."/>
            <person name="LaButti K."/>
            <person name="Drula E."/>
            <person name="Barry K."/>
            <person name="Clum A."/>
            <person name="Lipzen A."/>
            <person name="Mousain D."/>
            <person name="Ng V."/>
            <person name="Wang R."/>
            <person name="Wang X."/>
            <person name="Dai Y."/>
            <person name="Henrissat B."/>
            <person name="Grigoriev I.V."/>
            <person name="Guerin-Laguette A."/>
            <person name="Yu F."/>
            <person name="Martin F.M."/>
        </authorList>
    </citation>
    <scope>NUCLEOTIDE SEQUENCE</scope>
    <source>
        <strain evidence="1">QP</strain>
    </source>
</reference>
<accession>A0AAD4LMB3</accession>
<proteinExistence type="predicted"/>
<dbReference type="AlphaFoldDB" id="A0AAD4LMB3"/>
<gene>
    <name evidence="1" type="ORF">EDB92DRAFT_1813783</name>
</gene>
<name>A0AAD4LMB3_9AGAM</name>